<dbReference type="EMBL" id="CAJVQA010014576">
    <property type="protein sequence ID" value="CAG8731881.1"/>
    <property type="molecule type" value="Genomic_DNA"/>
</dbReference>
<protein>
    <submittedName>
        <fullName evidence="2">2839_t:CDS:1</fullName>
    </submittedName>
</protein>
<evidence type="ECO:0000256" key="1">
    <source>
        <dbReference type="SAM" id="MobiDB-lite"/>
    </source>
</evidence>
<accession>A0A9N9NGR1</accession>
<name>A0A9N9NGR1_9GLOM</name>
<comment type="caution">
    <text evidence="2">The sequence shown here is derived from an EMBL/GenBank/DDBJ whole genome shotgun (WGS) entry which is preliminary data.</text>
</comment>
<organism evidence="2 3">
    <name type="scientific">Cetraspora pellucida</name>
    <dbReference type="NCBI Taxonomy" id="1433469"/>
    <lineage>
        <taxon>Eukaryota</taxon>
        <taxon>Fungi</taxon>
        <taxon>Fungi incertae sedis</taxon>
        <taxon>Mucoromycota</taxon>
        <taxon>Glomeromycotina</taxon>
        <taxon>Glomeromycetes</taxon>
        <taxon>Diversisporales</taxon>
        <taxon>Gigasporaceae</taxon>
        <taxon>Cetraspora</taxon>
    </lineage>
</organism>
<dbReference type="AlphaFoldDB" id="A0A9N9NGR1"/>
<feature type="region of interest" description="Disordered" evidence="1">
    <location>
        <begin position="1"/>
        <end position="54"/>
    </location>
</feature>
<evidence type="ECO:0000313" key="2">
    <source>
        <dbReference type="EMBL" id="CAG8731881.1"/>
    </source>
</evidence>
<evidence type="ECO:0000313" key="3">
    <source>
        <dbReference type="Proteomes" id="UP000789759"/>
    </source>
</evidence>
<dbReference type="OrthoDB" id="2445009at2759"/>
<dbReference type="Proteomes" id="UP000789759">
    <property type="component" value="Unassembled WGS sequence"/>
</dbReference>
<sequence length="100" mass="12066">MADYFEREALRKRKSRENETPEQREKRRACDRENKSKKMANETAEQRRAQAVDERPNEYQEMFVLESLRCSCLMSLIQTNNNRMPSSSLPEYDRELLQKF</sequence>
<gene>
    <name evidence="2" type="ORF">CPELLU_LOCUS13543</name>
</gene>
<reference evidence="2" key="1">
    <citation type="submission" date="2021-06" db="EMBL/GenBank/DDBJ databases">
        <authorList>
            <person name="Kallberg Y."/>
            <person name="Tangrot J."/>
            <person name="Rosling A."/>
        </authorList>
    </citation>
    <scope>NUCLEOTIDE SEQUENCE</scope>
    <source>
        <strain evidence="2">FL966</strain>
    </source>
</reference>
<feature type="compositionally biased region" description="Basic and acidic residues" evidence="1">
    <location>
        <begin position="16"/>
        <end position="54"/>
    </location>
</feature>
<keyword evidence="3" id="KW-1185">Reference proteome</keyword>
<proteinExistence type="predicted"/>